<dbReference type="NCBIfam" id="TIGR01575">
    <property type="entry name" value="rimI"/>
    <property type="match status" value="1"/>
</dbReference>
<dbReference type="InterPro" id="IPR016181">
    <property type="entry name" value="Acyl_CoA_acyltransferase"/>
</dbReference>
<reference evidence="7 8" key="1">
    <citation type="submission" date="2023-03" db="EMBL/GenBank/DDBJ databases">
        <title>Novel Species.</title>
        <authorList>
            <person name="Ma S."/>
        </authorList>
    </citation>
    <scope>NUCLEOTIDE SEQUENCE [LARGE SCALE GENOMIC DNA]</scope>
    <source>
        <strain evidence="7 8">B11</strain>
    </source>
</reference>
<dbReference type="InterPro" id="IPR050680">
    <property type="entry name" value="YpeA/RimI_acetyltransf"/>
</dbReference>
<evidence type="ECO:0000256" key="5">
    <source>
        <dbReference type="SAM" id="Phobius"/>
    </source>
</evidence>
<keyword evidence="7" id="KW-0689">Ribosomal protein</keyword>
<dbReference type="CDD" id="cd04301">
    <property type="entry name" value="NAT_SF"/>
    <property type="match status" value="1"/>
</dbReference>
<keyword evidence="2" id="KW-0963">Cytoplasm</keyword>
<dbReference type="PROSITE" id="PS51186">
    <property type="entry name" value="GNAT"/>
    <property type="match status" value="1"/>
</dbReference>
<organism evidence="7 8">
    <name type="scientific">Thermatribacter velox</name>
    <dbReference type="NCBI Taxonomy" id="3039681"/>
    <lineage>
        <taxon>Bacteria</taxon>
        <taxon>Pseudomonadati</taxon>
        <taxon>Atribacterota</taxon>
        <taxon>Atribacteria</taxon>
        <taxon>Atribacterales</taxon>
        <taxon>Thermatribacteraceae</taxon>
        <taxon>Thermatribacter</taxon>
    </lineage>
</organism>
<sequence length="161" mass="18745">MVRNFFKNETQPANAGGPFTIQRMHFQHLPYVVAIEKKSFKHPWSYSLFLSELSNKIAHYFVAFLGNRVIGYVGLWIYLREAHITTFAIHPNFRRKGYGTKLMHYALEFAKSKGCKEVLLEVRVSNKVAQALYRRFGFSEIGIRKAYYSDGEDALVMRKNL</sequence>
<evidence type="ECO:0000256" key="4">
    <source>
        <dbReference type="ARBA" id="ARBA00023315"/>
    </source>
</evidence>
<name>A0ABZ2YBY7_9BACT</name>
<feature type="transmembrane region" description="Helical" evidence="5">
    <location>
        <begin position="57"/>
        <end position="79"/>
    </location>
</feature>
<comment type="similarity">
    <text evidence="1">Belongs to the acetyltransferase family. RimI subfamily.</text>
</comment>
<keyword evidence="5" id="KW-1133">Transmembrane helix</keyword>
<dbReference type="GO" id="GO:0005840">
    <property type="term" value="C:ribosome"/>
    <property type="evidence" value="ECO:0007669"/>
    <property type="project" value="UniProtKB-KW"/>
</dbReference>
<evidence type="ECO:0000313" key="8">
    <source>
        <dbReference type="Proteomes" id="UP001461341"/>
    </source>
</evidence>
<evidence type="ECO:0000313" key="7">
    <source>
        <dbReference type="EMBL" id="WZL75243.1"/>
    </source>
</evidence>
<dbReference type="InterPro" id="IPR006464">
    <property type="entry name" value="AcTrfase_RimI/Ard1"/>
</dbReference>
<dbReference type="PANTHER" id="PTHR43420">
    <property type="entry name" value="ACETYLTRANSFERASE"/>
    <property type="match status" value="1"/>
</dbReference>
<dbReference type="Gene3D" id="3.40.630.30">
    <property type="match status" value="1"/>
</dbReference>
<dbReference type="EMBL" id="CP121689">
    <property type="protein sequence ID" value="WZL75243.1"/>
    <property type="molecule type" value="Genomic_DNA"/>
</dbReference>
<feature type="domain" description="N-acetyltransferase" evidence="6">
    <location>
        <begin position="19"/>
        <end position="161"/>
    </location>
</feature>
<keyword evidence="3 7" id="KW-0808">Transferase</keyword>
<evidence type="ECO:0000259" key="6">
    <source>
        <dbReference type="PROSITE" id="PS51186"/>
    </source>
</evidence>
<protein>
    <submittedName>
        <fullName evidence="7">Ribosomal protein S18-alanine N-acetyltransferase</fullName>
        <ecNumber evidence="7">2.3.1.266</ecNumber>
    </submittedName>
</protein>
<dbReference type="EC" id="2.3.1.266" evidence="7"/>
<keyword evidence="7" id="KW-0687">Ribonucleoprotein</keyword>
<keyword evidence="4 7" id="KW-0012">Acyltransferase</keyword>
<keyword evidence="5" id="KW-0472">Membrane</keyword>
<proteinExistence type="inferred from homology"/>
<dbReference type="Proteomes" id="UP001461341">
    <property type="component" value="Chromosome"/>
</dbReference>
<evidence type="ECO:0000256" key="1">
    <source>
        <dbReference type="ARBA" id="ARBA00005395"/>
    </source>
</evidence>
<dbReference type="RefSeq" id="WP_369017389.1">
    <property type="nucleotide sequence ID" value="NZ_CP121689.1"/>
</dbReference>
<dbReference type="PANTHER" id="PTHR43420:SF12">
    <property type="entry name" value="N-ACETYLTRANSFERASE DOMAIN-CONTAINING PROTEIN"/>
    <property type="match status" value="1"/>
</dbReference>
<dbReference type="GO" id="GO:0008999">
    <property type="term" value="F:protein-N-terminal-alanine acetyltransferase activity"/>
    <property type="evidence" value="ECO:0007669"/>
    <property type="project" value="UniProtKB-EC"/>
</dbReference>
<dbReference type="SUPFAM" id="SSF55729">
    <property type="entry name" value="Acyl-CoA N-acyltransferases (Nat)"/>
    <property type="match status" value="1"/>
</dbReference>
<dbReference type="Pfam" id="PF00583">
    <property type="entry name" value="Acetyltransf_1"/>
    <property type="match status" value="1"/>
</dbReference>
<keyword evidence="5" id="KW-0812">Transmembrane</keyword>
<dbReference type="InterPro" id="IPR000182">
    <property type="entry name" value="GNAT_dom"/>
</dbReference>
<evidence type="ECO:0000256" key="2">
    <source>
        <dbReference type="ARBA" id="ARBA00022490"/>
    </source>
</evidence>
<evidence type="ECO:0000256" key="3">
    <source>
        <dbReference type="ARBA" id="ARBA00022679"/>
    </source>
</evidence>
<accession>A0ABZ2YBY7</accession>
<gene>
    <name evidence="7" type="primary">rimI</name>
    <name evidence="7" type="ORF">QBE54_06470</name>
</gene>
<keyword evidence="8" id="KW-1185">Reference proteome</keyword>